<dbReference type="Pfam" id="PF00394">
    <property type="entry name" value="Cu-oxidase"/>
    <property type="match status" value="1"/>
</dbReference>
<reference evidence="9" key="1">
    <citation type="submission" date="2021-03" db="EMBL/GenBank/DDBJ databases">
        <authorList>
            <person name="Tagirdzhanova G."/>
        </authorList>
    </citation>
    <scope>NUCLEOTIDE SEQUENCE</scope>
</reference>
<keyword evidence="2" id="KW-0479">Metal-binding</keyword>
<dbReference type="InterPro" id="IPR008972">
    <property type="entry name" value="Cupredoxin"/>
</dbReference>
<evidence type="ECO:0000256" key="1">
    <source>
        <dbReference type="ARBA" id="ARBA00010609"/>
    </source>
</evidence>
<dbReference type="Pfam" id="PF07731">
    <property type="entry name" value="Cu-oxidase_2"/>
    <property type="match status" value="1"/>
</dbReference>
<dbReference type="InterPro" id="IPR011706">
    <property type="entry name" value="Cu-oxidase_C"/>
</dbReference>
<feature type="domain" description="Plastocyanin-like" evidence="7">
    <location>
        <begin position="463"/>
        <end position="578"/>
    </location>
</feature>
<dbReference type="FunFam" id="2.60.40.420:FF:000021">
    <property type="entry name" value="Extracellular dihydrogeodin oxidase/laccase"/>
    <property type="match status" value="1"/>
</dbReference>
<evidence type="ECO:0000256" key="5">
    <source>
        <dbReference type="SAM" id="Phobius"/>
    </source>
</evidence>
<feature type="domain" description="Plastocyanin-like" evidence="6">
    <location>
        <begin position="253"/>
        <end position="386"/>
    </location>
</feature>
<keyword evidence="3" id="KW-0560">Oxidoreductase</keyword>
<keyword evidence="10" id="KW-1185">Reference proteome</keyword>
<gene>
    <name evidence="9" type="ORF">HETSPECPRED_002477</name>
</gene>
<dbReference type="CDD" id="cd13854">
    <property type="entry name" value="CuRO_1_MaLCC_like"/>
    <property type="match status" value="1"/>
</dbReference>
<proteinExistence type="inferred from homology"/>
<keyword evidence="5" id="KW-0472">Membrane</keyword>
<comment type="caution">
    <text evidence="9">The sequence shown here is derived from an EMBL/GenBank/DDBJ whole genome shotgun (WGS) entry which is preliminary data.</text>
</comment>
<accession>A0A8H3J528</accession>
<sequence length="616" mass="68637">MSLQYLLNYSQYFSESGLKVNMAFKAIITYGCLGALAAAVALNQEQTNGLSMLGTLAAPQVPQFLAGSSSATEYPWGKKNASNAHPYKEAPITGVTRHYQFVVSRAQLAPDGYQKNMMLVNGQFPGPLIQANWGDYIEVKVTNNIDGPEEGTSLHWHGLLQTATPWYDGTPSVQQCPIAPKATFTYRFRADQYGTSWYHSHFSAQYTDGLFGPMIIHGPSSCDYDIDLGPDYFEVVKEKGALTLRQVESTDQSLWLSYSDNNLINGKMFFDCSTANDKRPCTNHAPVSKFKFQKGKSHRLRLINAGAEGQQFFSIDGHELTVIANDFVSIKPYKTKTVFLGVGQRTDVVVQANGRAKSAYWMRSNISTLCNLPHQPQALAQVYYDGADTASQPSSQPWPYTDNGQCSNDDLALTTPTYAISPDPHPARTFTITLDNIVNGTGHREWRLNHQRFQGDFNNALLLQTHQRNHTYLPEWNVVEAGEAKTIRLIVNNNSTVAHPMHIHGHQLSVLHEGPGFYTNQPLTNPSNPQRRDTQMLRPGGHIVVQYEADNPGVWPFHCHIAWHLSLGLYMNIVERPDDIAALQIPDAVAKTCRDWNEYTAQTVVDQIDSGLAVKV</sequence>
<name>A0A8H3J528_9LECA</name>
<evidence type="ECO:0000256" key="4">
    <source>
        <dbReference type="ARBA" id="ARBA00023008"/>
    </source>
</evidence>
<dbReference type="GO" id="GO:0016491">
    <property type="term" value="F:oxidoreductase activity"/>
    <property type="evidence" value="ECO:0007669"/>
    <property type="project" value="UniProtKB-KW"/>
</dbReference>
<dbReference type="Proteomes" id="UP000664521">
    <property type="component" value="Unassembled WGS sequence"/>
</dbReference>
<dbReference type="PANTHER" id="PTHR11709">
    <property type="entry name" value="MULTI-COPPER OXIDASE"/>
    <property type="match status" value="1"/>
</dbReference>
<keyword evidence="5" id="KW-0812">Transmembrane</keyword>
<dbReference type="GO" id="GO:0005507">
    <property type="term" value="F:copper ion binding"/>
    <property type="evidence" value="ECO:0007669"/>
    <property type="project" value="InterPro"/>
</dbReference>
<keyword evidence="5" id="KW-1133">Transmembrane helix</keyword>
<evidence type="ECO:0008006" key="11">
    <source>
        <dbReference type="Google" id="ProtNLM"/>
    </source>
</evidence>
<evidence type="ECO:0000259" key="6">
    <source>
        <dbReference type="Pfam" id="PF00394"/>
    </source>
</evidence>
<dbReference type="PANTHER" id="PTHR11709:SF145">
    <property type="entry name" value="LCC1"/>
    <property type="match status" value="1"/>
</dbReference>
<dbReference type="InterPro" id="IPR001117">
    <property type="entry name" value="Cu-oxidase_2nd"/>
</dbReference>
<evidence type="ECO:0000259" key="8">
    <source>
        <dbReference type="Pfam" id="PF07732"/>
    </source>
</evidence>
<feature type="domain" description="Plastocyanin-like" evidence="8">
    <location>
        <begin position="103"/>
        <end position="220"/>
    </location>
</feature>
<dbReference type="CDD" id="cd13901">
    <property type="entry name" value="CuRO_3_MaLCC_like"/>
    <property type="match status" value="1"/>
</dbReference>
<evidence type="ECO:0000313" key="9">
    <source>
        <dbReference type="EMBL" id="CAF9940658.1"/>
    </source>
</evidence>
<dbReference type="CDD" id="cd13880">
    <property type="entry name" value="CuRO_2_MaLCC_like"/>
    <property type="match status" value="1"/>
</dbReference>
<evidence type="ECO:0000313" key="10">
    <source>
        <dbReference type="Proteomes" id="UP000664521"/>
    </source>
</evidence>
<organism evidence="9 10">
    <name type="scientific">Heterodermia speciosa</name>
    <dbReference type="NCBI Taxonomy" id="116794"/>
    <lineage>
        <taxon>Eukaryota</taxon>
        <taxon>Fungi</taxon>
        <taxon>Dikarya</taxon>
        <taxon>Ascomycota</taxon>
        <taxon>Pezizomycotina</taxon>
        <taxon>Lecanoromycetes</taxon>
        <taxon>OSLEUM clade</taxon>
        <taxon>Lecanoromycetidae</taxon>
        <taxon>Caliciales</taxon>
        <taxon>Physciaceae</taxon>
        <taxon>Heterodermia</taxon>
    </lineage>
</organism>
<evidence type="ECO:0000256" key="2">
    <source>
        <dbReference type="ARBA" id="ARBA00022723"/>
    </source>
</evidence>
<dbReference type="AlphaFoldDB" id="A0A8H3J528"/>
<keyword evidence="4" id="KW-0186">Copper</keyword>
<feature type="transmembrane region" description="Helical" evidence="5">
    <location>
        <begin position="20"/>
        <end position="42"/>
    </location>
</feature>
<dbReference type="Gene3D" id="2.60.40.420">
    <property type="entry name" value="Cupredoxins - blue copper proteins"/>
    <property type="match status" value="3"/>
</dbReference>
<evidence type="ECO:0000259" key="7">
    <source>
        <dbReference type="Pfam" id="PF07731"/>
    </source>
</evidence>
<dbReference type="PROSITE" id="PS00080">
    <property type="entry name" value="MULTICOPPER_OXIDASE2"/>
    <property type="match status" value="1"/>
</dbReference>
<protein>
    <recommendedName>
        <fullName evidence="11">Multicopper oxidase</fullName>
    </recommendedName>
</protein>
<dbReference type="InterPro" id="IPR045087">
    <property type="entry name" value="Cu-oxidase_fam"/>
</dbReference>
<dbReference type="SUPFAM" id="SSF49503">
    <property type="entry name" value="Cupredoxins"/>
    <property type="match status" value="3"/>
</dbReference>
<dbReference type="InterPro" id="IPR011707">
    <property type="entry name" value="Cu-oxidase-like_N"/>
</dbReference>
<dbReference type="OrthoDB" id="2121828at2759"/>
<dbReference type="Pfam" id="PF07732">
    <property type="entry name" value="Cu-oxidase_3"/>
    <property type="match status" value="1"/>
</dbReference>
<evidence type="ECO:0000256" key="3">
    <source>
        <dbReference type="ARBA" id="ARBA00023002"/>
    </source>
</evidence>
<dbReference type="InterPro" id="IPR002355">
    <property type="entry name" value="Cu_oxidase_Cu_BS"/>
</dbReference>
<dbReference type="EMBL" id="CAJPDS010000159">
    <property type="protein sequence ID" value="CAF9940658.1"/>
    <property type="molecule type" value="Genomic_DNA"/>
</dbReference>
<comment type="similarity">
    <text evidence="1">Belongs to the multicopper oxidase family.</text>
</comment>